<evidence type="ECO:0000313" key="1">
    <source>
        <dbReference type="EMBL" id="GAA1997771.1"/>
    </source>
</evidence>
<dbReference type="Proteomes" id="UP001500755">
    <property type="component" value="Unassembled WGS sequence"/>
</dbReference>
<evidence type="ECO:0000313" key="2">
    <source>
        <dbReference type="Proteomes" id="UP001500755"/>
    </source>
</evidence>
<accession>A0ABN2T3B2</accession>
<organism evidence="1 2">
    <name type="scientific">Brevibacterium samyangense</name>
    <dbReference type="NCBI Taxonomy" id="366888"/>
    <lineage>
        <taxon>Bacteria</taxon>
        <taxon>Bacillati</taxon>
        <taxon>Actinomycetota</taxon>
        <taxon>Actinomycetes</taxon>
        <taxon>Micrococcales</taxon>
        <taxon>Brevibacteriaceae</taxon>
        <taxon>Brevibacterium</taxon>
    </lineage>
</organism>
<gene>
    <name evidence="1" type="ORF">GCM10009755_01110</name>
</gene>
<protein>
    <recommendedName>
        <fullName evidence="3">DUF4352 domain-containing protein</fullName>
    </recommendedName>
</protein>
<reference evidence="1 2" key="1">
    <citation type="journal article" date="2019" name="Int. J. Syst. Evol. Microbiol.">
        <title>The Global Catalogue of Microorganisms (GCM) 10K type strain sequencing project: providing services to taxonomists for standard genome sequencing and annotation.</title>
        <authorList>
            <consortium name="The Broad Institute Genomics Platform"/>
            <consortium name="The Broad Institute Genome Sequencing Center for Infectious Disease"/>
            <person name="Wu L."/>
            <person name="Ma J."/>
        </authorList>
    </citation>
    <scope>NUCLEOTIDE SEQUENCE [LARGE SCALE GENOMIC DNA]</scope>
    <source>
        <strain evidence="1 2">JCM 14546</strain>
    </source>
</reference>
<proteinExistence type="predicted"/>
<name>A0ABN2T3B2_9MICO</name>
<comment type="caution">
    <text evidence="1">The sequence shown here is derived from an EMBL/GenBank/DDBJ whole genome shotgun (WGS) entry which is preliminary data.</text>
</comment>
<dbReference type="RefSeq" id="WP_344305950.1">
    <property type="nucleotide sequence ID" value="NZ_BAAANO010000002.1"/>
</dbReference>
<sequence length="128" mass="13857">MHFEGGIVAFVEHTGPALPSDHTSGSRREAQTFLVVVRNDADEPFDASAAEIERVTVLGADGEREFCEDVYDDMNGWDGAAFGTIPPGRTQACAVAYQLPATADPLTLSLRFTPDLLLHECVVVSHRL</sequence>
<keyword evidence="2" id="KW-1185">Reference proteome</keyword>
<dbReference type="EMBL" id="BAAANO010000002">
    <property type="protein sequence ID" value="GAA1997771.1"/>
    <property type="molecule type" value="Genomic_DNA"/>
</dbReference>
<evidence type="ECO:0008006" key="3">
    <source>
        <dbReference type="Google" id="ProtNLM"/>
    </source>
</evidence>